<name>V5SHL1_9HYPH</name>
<dbReference type="KEGG" id="hni:W911_14595"/>
<protein>
    <submittedName>
        <fullName evidence="2">Uncharacterized protein</fullName>
    </submittedName>
</protein>
<organism evidence="2 3">
    <name type="scientific">Hyphomicrobium nitrativorans NL23</name>
    <dbReference type="NCBI Taxonomy" id="1029756"/>
    <lineage>
        <taxon>Bacteria</taxon>
        <taxon>Pseudomonadati</taxon>
        <taxon>Pseudomonadota</taxon>
        <taxon>Alphaproteobacteria</taxon>
        <taxon>Hyphomicrobiales</taxon>
        <taxon>Hyphomicrobiaceae</taxon>
        <taxon>Hyphomicrobium</taxon>
    </lineage>
</organism>
<accession>V5SHL1</accession>
<dbReference type="HOGENOM" id="CLU_2788263_0_0_5"/>
<reference evidence="2 3" key="1">
    <citation type="journal article" date="2014" name="Genome Announc.">
        <title>Complete Genome Sequence of Hyphomicrobium nitrativorans Strain NL23, a Denitrifying Bacterium Isolated from Biofilm of a Methanol-Fed Denitrification System Treating Seawater at the Montreal Biodome.</title>
        <authorList>
            <person name="Martineau C."/>
            <person name="Villeneuve C."/>
            <person name="Mauffrey F."/>
            <person name="Villemur R."/>
        </authorList>
    </citation>
    <scope>NUCLEOTIDE SEQUENCE [LARGE SCALE GENOMIC DNA]</scope>
    <source>
        <strain evidence="2">NL23</strain>
    </source>
</reference>
<proteinExistence type="predicted"/>
<keyword evidence="3" id="KW-1185">Reference proteome</keyword>
<evidence type="ECO:0000313" key="3">
    <source>
        <dbReference type="Proteomes" id="UP000018542"/>
    </source>
</evidence>
<feature type="region of interest" description="Disordered" evidence="1">
    <location>
        <begin position="41"/>
        <end position="68"/>
    </location>
</feature>
<evidence type="ECO:0000256" key="1">
    <source>
        <dbReference type="SAM" id="MobiDB-lite"/>
    </source>
</evidence>
<gene>
    <name evidence="2" type="ORF">W911_14595</name>
</gene>
<dbReference type="PATRIC" id="fig|1029756.8.peg.3039"/>
<sequence length="68" mass="7933">MPTLIADGEGEDKVLARYLAAHPDEDRELIVFVIVDAEPPEIRPGSEESRRSGKPRWDYRRRREERTV</sequence>
<dbReference type="AlphaFoldDB" id="V5SHL1"/>
<dbReference type="EMBL" id="CP006912">
    <property type="protein sequence ID" value="AHB50341.1"/>
    <property type="molecule type" value="Genomic_DNA"/>
</dbReference>
<dbReference type="Proteomes" id="UP000018542">
    <property type="component" value="Chromosome"/>
</dbReference>
<evidence type="ECO:0000313" key="2">
    <source>
        <dbReference type="EMBL" id="AHB50341.1"/>
    </source>
</evidence>